<keyword evidence="3" id="KW-0813">Transport</keyword>
<dbReference type="PANTHER" id="PTHR22950:SF458">
    <property type="entry name" value="SODIUM-COUPLED NEUTRAL AMINO ACID TRANSPORTER 11-RELATED"/>
    <property type="match status" value="1"/>
</dbReference>
<organism evidence="10 11">
    <name type="scientific">Coccomyxa viridis</name>
    <dbReference type="NCBI Taxonomy" id="1274662"/>
    <lineage>
        <taxon>Eukaryota</taxon>
        <taxon>Viridiplantae</taxon>
        <taxon>Chlorophyta</taxon>
        <taxon>core chlorophytes</taxon>
        <taxon>Trebouxiophyceae</taxon>
        <taxon>Trebouxiophyceae incertae sedis</taxon>
        <taxon>Coccomyxaceae</taxon>
        <taxon>Coccomyxa</taxon>
    </lineage>
</organism>
<feature type="transmembrane region" description="Helical" evidence="8">
    <location>
        <begin position="365"/>
        <end position="389"/>
    </location>
</feature>
<evidence type="ECO:0000256" key="2">
    <source>
        <dbReference type="ARBA" id="ARBA00008066"/>
    </source>
</evidence>
<keyword evidence="11" id="KW-1185">Reference proteome</keyword>
<keyword evidence="4 8" id="KW-0812">Transmembrane</keyword>
<comment type="caution">
    <text evidence="10">The sequence shown here is derived from an EMBL/GenBank/DDBJ whole genome shotgun (WGS) entry which is preliminary data.</text>
</comment>
<feature type="transmembrane region" description="Helical" evidence="8">
    <location>
        <begin position="304"/>
        <end position="326"/>
    </location>
</feature>
<feature type="domain" description="Amino acid transporter transmembrane" evidence="9">
    <location>
        <begin position="5"/>
        <end position="385"/>
    </location>
</feature>
<dbReference type="InterPro" id="IPR013057">
    <property type="entry name" value="AA_transpt_TM"/>
</dbReference>
<evidence type="ECO:0000256" key="1">
    <source>
        <dbReference type="ARBA" id="ARBA00004141"/>
    </source>
</evidence>
<dbReference type="Pfam" id="PF01490">
    <property type="entry name" value="Aa_trans"/>
    <property type="match status" value="1"/>
</dbReference>
<comment type="similarity">
    <text evidence="2">Belongs to the amino acid/polyamine transporter 2 family.</text>
</comment>
<comment type="subcellular location">
    <subcellularLocation>
        <location evidence="1">Membrane</location>
        <topology evidence="1">Multi-pass membrane protein</topology>
    </subcellularLocation>
</comment>
<sequence length="395" mass="42525">MVAFVGDMLGLGALALPSVFARLGWLPASVLLAACALGALYSGRLFTAMAQQVPDVKVFDDFGGRAMGRAGRRLVYATIYAAILLNPVLLHLTSAEALEHSLPEARFHRTFAPIVVACLMAPLSQVRKLHDISTASVLGTLAMVWALLVTAVQLCGRNVTEHPKTHIVAPVTKDKVSQIFVAVLDAVFAFGGQENWVRFLMGMKATRDFPKAVVYVIAFMTVCYYLFGGVGYVRLGTQFEFDRPVTSILPANLWSSLANAGLLAHCIIAYMININIWTQLVLHVIAPQYDSGALGMSHAKGRGAWALVSLAGIAVSCLGAILLPYFDILAAIMGALGNLVAAYALPALFVLKLMGDTLPKWERTLCKVIIPVSVLLSIIGIIFSITALVQREEEL</sequence>
<feature type="transmembrane region" description="Helical" evidence="8">
    <location>
        <begin position="253"/>
        <end position="272"/>
    </location>
</feature>
<feature type="transmembrane region" description="Helical" evidence="8">
    <location>
        <begin position="332"/>
        <end position="353"/>
    </location>
</feature>
<dbReference type="Proteomes" id="UP001497392">
    <property type="component" value="Unassembled WGS sequence"/>
</dbReference>
<evidence type="ECO:0000256" key="6">
    <source>
        <dbReference type="ARBA" id="ARBA00022989"/>
    </source>
</evidence>
<gene>
    <name evidence="10" type="primary">g1333</name>
    <name evidence="10" type="ORF">VP750_LOCUS1151</name>
</gene>
<evidence type="ECO:0000256" key="5">
    <source>
        <dbReference type="ARBA" id="ARBA00022970"/>
    </source>
</evidence>
<feature type="transmembrane region" description="Helical" evidence="8">
    <location>
        <begin position="20"/>
        <end position="41"/>
    </location>
</feature>
<evidence type="ECO:0000259" key="9">
    <source>
        <dbReference type="Pfam" id="PF01490"/>
    </source>
</evidence>
<evidence type="ECO:0000256" key="7">
    <source>
        <dbReference type="ARBA" id="ARBA00023136"/>
    </source>
</evidence>
<protein>
    <submittedName>
        <fullName evidence="10">G1333 protein</fullName>
    </submittedName>
</protein>
<feature type="transmembrane region" description="Helical" evidence="8">
    <location>
        <begin position="212"/>
        <end position="233"/>
    </location>
</feature>
<keyword evidence="6 8" id="KW-1133">Transmembrane helix</keyword>
<dbReference type="EMBL" id="CAXHTA020000002">
    <property type="protein sequence ID" value="CAL5219492.1"/>
    <property type="molecule type" value="Genomic_DNA"/>
</dbReference>
<feature type="transmembrane region" description="Helical" evidence="8">
    <location>
        <begin position="135"/>
        <end position="156"/>
    </location>
</feature>
<evidence type="ECO:0000313" key="10">
    <source>
        <dbReference type="EMBL" id="CAL5219492.1"/>
    </source>
</evidence>
<name>A0ABP1FPK5_9CHLO</name>
<dbReference type="PANTHER" id="PTHR22950">
    <property type="entry name" value="AMINO ACID TRANSPORTER"/>
    <property type="match status" value="1"/>
</dbReference>
<evidence type="ECO:0000256" key="4">
    <source>
        <dbReference type="ARBA" id="ARBA00022692"/>
    </source>
</evidence>
<reference evidence="10 11" key="1">
    <citation type="submission" date="2024-06" db="EMBL/GenBank/DDBJ databases">
        <authorList>
            <person name="Kraege A."/>
            <person name="Thomma B."/>
        </authorList>
    </citation>
    <scope>NUCLEOTIDE SEQUENCE [LARGE SCALE GENOMIC DNA]</scope>
</reference>
<evidence type="ECO:0000256" key="3">
    <source>
        <dbReference type="ARBA" id="ARBA00022448"/>
    </source>
</evidence>
<evidence type="ECO:0000313" key="11">
    <source>
        <dbReference type="Proteomes" id="UP001497392"/>
    </source>
</evidence>
<keyword evidence="5" id="KW-0029">Amino-acid transport</keyword>
<keyword evidence="7 8" id="KW-0472">Membrane</keyword>
<proteinExistence type="inferred from homology"/>
<evidence type="ECO:0000256" key="8">
    <source>
        <dbReference type="SAM" id="Phobius"/>
    </source>
</evidence>
<accession>A0ABP1FPK5</accession>
<feature type="transmembrane region" description="Helical" evidence="8">
    <location>
        <begin position="74"/>
        <end position="94"/>
    </location>
</feature>